<dbReference type="InterPro" id="IPR044861">
    <property type="entry name" value="IPNS-like_FE2OG_OXY"/>
</dbReference>
<dbReference type="AlphaFoldDB" id="A0A565CWV5"/>
<dbReference type="PROSITE" id="PS51471">
    <property type="entry name" value="FE2OG_OXY"/>
    <property type="match status" value="1"/>
</dbReference>
<evidence type="ECO:0000313" key="7">
    <source>
        <dbReference type="Proteomes" id="UP000489600"/>
    </source>
</evidence>
<dbReference type="GO" id="GO:0046872">
    <property type="term" value="F:metal ion binding"/>
    <property type="evidence" value="ECO:0007669"/>
    <property type="project" value="UniProtKB-KW"/>
</dbReference>
<keyword evidence="3 4" id="KW-0408">Iron</keyword>
<proteinExistence type="inferred from homology"/>
<dbReference type="InterPro" id="IPR005123">
    <property type="entry name" value="Oxoglu/Fe-dep_dioxygenase_dom"/>
</dbReference>
<dbReference type="Pfam" id="PF03171">
    <property type="entry name" value="2OG-FeII_Oxy"/>
    <property type="match status" value="1"/>
</dbReference>
<dbReference type="GO" id="GO:0016491">
    <property type="term" value="F:oxidoreductase activity"/>
    <property type="evidence" value="ECO:0007669"/>
    <property type="project" value="UniProtKB-KW"/>
</dbReference>
<dbReference type="OrthoDB" id="288590at2759"/>
<comment type="caution">
    <text evidence="6">The sequence shown here is derived from an EMBL/GenBank/DDBJ whole genome shotgun (WGS) entry which is preliminary data.</text>
</comment>
<feature type="domain" description="Fe2OG dioxygenase" evidence="5">
    <location>
        <begin position="192"/>
        <end position="292"/>
    </location>
</feature>
<evidence type="ECO:0000256" key="2">
    <source>
        <dbReference type="ARBA" id="ARBA00022723"/>
    </source>
</evidence>
<sequence>MEVQRNQHITPSSLFAETMTMPSKKEKSAVKIQATAEDVPVVDLSIPDENLVARMVVKVSQEWGIFKVVNHGIPTELIRRLKEVGTEFFELPETEKEDVARPANSINIEGYNKNTYKNEEGIQTWADHLFHTIWPPSRINYRFWPKNSPDYREVNEEYAKHVKRLSEKIMGWLSEGLGLGREALKEGLGGETLEYMMKVIFYPPCPELDLLYGAPPHTDLNGITFLIANETEGLQAFKDNKWIDVKYDESVIIVIIADQITRMSNGKYKSGAHRATMDKEKTRISWPVFAEPNLDHVVGTLPELITGHDNAPKFKPFVYSDYKYRKLKRLPL</sequence>
<evidence type="ECO:0000313" key="6">
    <source>
        <dbReference type="EMBL" id="VVB17896.1"/>
    </source>
</evidence>
<comment type="similarity">
    <text evidence="1 4">Belongs to the iron/ascorbate-dependent oxidoreductase family.</text>
</comment>
<evidence type="ECO:0000256" key="3">
    <source>
        <dbReference type="ARBA" id="ARBA00023004"/>
    </source>
</evidence>
<keyword evidence="2 4" id="KW-0479">Metal-binding</keyword>
<reference evidence="6" key="1">
    <citation type="submission" date="2019-07" db="EMBL/GenBank/DDBJ databases">
        <authorList>
            <person name="Dittberner H."/>
        </authorList>
    </citation>
    <scope>NUCLEOTIDE SEQUENCE [LARGE SCALE GENOMIC DNA]</scope>
</reference>
<dbReference type="InterPro" id="IPR026992">
    <property type="entry name" value="DIOX_N"/>
</dbReference>
<dbReference type="Gene3D" id="2.60.120.330">
    <property type="entry name" value="B-lactam Antibiotic, Isopenicillin N Synthase, Chain"/>
    <property type="match status" value="1"/>
</dbReference>
<protein>
    <recommendedName>
        <fullName evidence="5">Fe2OG dioxygenase domain-containing protein</fullName>
    </recommendedName>
</protein>
<evidence type="ECO:0000256" key="1">
    <source>
        <dbReference type="ARBA" id="ARBA00008056"/>
    </source>
</evidence>
<name>A0A565CWV5_9BRAS</name>
<keyword evidence="4" id="KW-0560">Oxidoreductase</keyword>
<dbReference type="PANTHER" id="PTHR47991">
    <property type="entry name" value="OXOGLUTARATE/IRON-DEPENDENT DIOXYGENASE"/>
    <property type="match status" value="1"/>
</dbReference>
<gene>
    <name evidence="6" type="ORF">ANE_LOCUS28340</name>
</gene>
<keyword evidence="7" id="KW-1185">Reference proteome</keyword>
<evidence type="ECO:0000259" key="5">
    <source>
        <dbReference type="PROSITE" id="PS51471"/>
    </source>
</evidence>
<dbReference type="InterPro" id="IPR050295">
    <property type="entry name" value="Plant_2OG-oxidoreductases"/>
</dbReference>
<dbReference type="InterPro" id="IPR027443">
    <property type="entry name" value="IPNS-like_sf"/>
</dbReference>
<dbReference type="Pfam" id="PF14226">
    <property type="entry name" value="DIOX_N"/>
    <property type="match status" value="1"/>
</dbReference>
<evidence type="ECO:0000256" key="4">
    <source>
        <dbReference type="RuleBase" id="RU003682"/>
    </source>
</evidence>
<organism evidence="6 7">
    <name type="scientific">Arabis nemorensis</name>
    <dbReference type="NCBI Taxonomy" id="586526"/>
    <lineage>
        <taxon>Eukaryota</taxon>
        <taxon>Viridiplantae</taxon>
        <taxon>Streptophyta</taxon>
        <taxon>Embryophyta</taxon>
        <taxon>Tracheophyta</taxon>
        <taxon>Spermatophyta</taxon>
        <taxon>Magnoliopsida</taxon>
        <taxon>eudicotyledons</taxon>
        <taxon>Gunneridae</taxon>
        <taxon>Pentapetalae</taxon>
        <taxon>rosids</taxon>
        <taxon>malvids</taxon>
        <taxon>Brassicales</taxon>
        <taxon>Brassicaceae</taxon>
        <taxon>Arabideae</taxon>
        <taxon>Arabis</taxon>
    </lineage>
</organism>
<dbReference type="EMBL" id="CABITT030000008">
    <property type="protein sequence ID" value="VVB17896.1"/>
    <property type="molecule type" value="Genomic_DNA"/>
</dbReference>
<dbReference type="SUPFAM" id="SSF51197">
    <property type="entry name" value="Clavaminate synthase-like"/>
    <property type="match status" value="1"/>
</dbReference>
<dbReference type="Proteomes" id="UP000489600">
    <property type="component" value="Unassembled WGS sequence"/>
</dbReference>
<accession>A0A565CWV5</accession>